<keyword evidence="1" id="KW-0732">Signal</keyword>
<gene>
    <name evidence="2" type="ORF">PHJA_002991400</name>
</gene>
<name>A0A830DM92_9LAMI</name>
<comment type="caution">
    <text evidence="2">The sequence shown here is derived from an EMBL/GenBank/DDBJ whole genome shotgun (WGS) entry which is preliminary data.</text>
</comment>
<organism evidence="2 3">
    <name type="scientific">Phtheirospermum japonicum</name>
    <dbReference type="NCBI Taxonomy" id="374723"/>
    <lineage>
        <taxon>Eukaryota</taxon>
        <taxon>Viridiplantae</taxon>
        <taxon>Streptophyta</taxon>
        <taxon>Embryophyta</taxon>
        <taxon>Tracheophyta</taxon>
        <taxon>Spermatophyta</taxon>
        <taxon>Magnoliopsida</taxon>
        <taxon>eudicotyledons</taxon>
        <taxon>Gunneridae</taxon>
        <taxon>Pentapetalae</taxon>
        <taxon>asterids</taxon>
        <taxon>lamiids</taxon>
        <taxon>Lamiales</taxon>
        <taxon>Orobanchaceae</taxon>
        <taxon>Orobanchaceae incertae sedis</taxon>
        <taxon>Phtheirospermum</taxon>
    </lineage>
</organism>
<keyword evidence="3" id="KW-1185">Reference proteome</keyword>
<evidence type="ECO:0000256" key="1">
    <source>
        <dbReference type="SAM" id="SignalP"/>
    </source>
</evidence>
<proteinExistence type="predicted"/>
<feature type="chain" id="PRO_5032439332" evidence="1">
    <location>
        <begin position="23"/>
        <end position="76"/>
    </location>
</feature>
<reference evidence="2" key="1">
    <citation type="submission" date="2020-07" db="EMBL/GenBank/DDBJ databases">
        <title>Ethylene signaling mediates host invasion by parasitic plants.</title>
        <authorList>
            <person name="Yoshida S."/>
        </authorList>
    </citation>
    <scope>NUCLEOTIDE SEQUENCE</scope>
    <source>
        <strain evidence="2">Okayama</strain>
    </source>
</reference>
<sequence length="76" mass="8824">MVRSWRVKARVWLLVRLSIVVRESTTVRSCASRVITRRFSRKLARRRIATLTMTPPALLRARGLIIRSYSADLSQI</sequence>
<dbReference type="EMBL" id="BMAC01006083">
    <property type="protein sequence ID" value="GFQ08474.1"/>
    <property type="molecule type" value="Genomic_DNA"/>
</dbReference>
<accession>A0A830DM92</accession>
<evidence type="ECO:0000313" key="2">
    <source>
        <dbReference type="EMBL" id="GFQ08474.1"/>
    </source>
</evidence>
<dbReference type="AlphaFoldDB" id="A0A830DM92"/>
<feature type="signal peptide" evidence="1">
    <location>
        <begin position="1"/>
        <end position="22"/>
    </location>
</feature>
<protein>
    <submittedName>
        <fullName evidence="2">Thaumatin-like protein 1a</fullName>
    </submittedName>
</protein>
<dbReference type="Proteomes" id="UP000653305">
    <property type="component" value="Unassembled WGS sequence"/>
</dbReference>
<evidence type="ECO:0000313" key="3">
    <source>
        <dbReference type="Proteomes" id="UP000653305"/>
    </source>
</evidence>